<gene>
    <name evidence="1" type="ORF">NEOLI_003871</name>
</gene>
<evidence type="ECO:0000313" key="1">
    <source>
        <dbReference type="EMBL" id="OLL22326.1"/>
    </source>
</evidence>
<protein>
    <submittedName>
        <fullName evidence="1">Uncharacterized protein</fullName>
    </submittedName>
</protein>
<organism evidence="1 2">
    <name type="scientific">Neolecta irregularis (strain DAH-3)</name>
    <dbReference type="NCBI Taxonomy" id="1198029"/>
    <lineage>
        <taxon>Eukaryota</taxon>
        <taxon>Fungi</taxon>
        <taxon>Dikarya</taxon>
        <taxon>Ascomycota</taxon>
        <taxon>Taphrinomycotina</taxon>
        <taxon>Neolectales</taxon>
        <taxon>Neolectaceae</taxon>
        <taxon>Neolecta</taxon>
    </lineage>
</organism>
<comment type="caution">
    <text evidence="1">The sequence shown here is derived from an EMBL/GenBank/DDBJ whole genome shotgun (WGS) entry which is preliminary data.</text>
</comment>
<dbReference type="AlphaFoldDB" id="A0A1U7LI40"/>
<proteinExistence type="predicted"/>
<reference evidence="1 2" key="1">
    <citation type="submission" date="2016-04" db="EMBL/GenBank/DDBJ databases">
        <title>Evolutionary innovation and constraint leading to complex multicellularity in the Ascomycota.</title>
        <authorList>
            <person name="Cisse O."/>
            <person name="Nguyen A."/>
            <person name="Hewitt D.A."/>
            <person name="Jedd G."/>
            <person name="Stajich J.E."/>
        </authorList>
    </citation>
    <scope>NUCLEOTIDE SEQUENCE [LARGE SCALE GENOMIC DNA]</scope>
    <source>
        <strain evidence="1 2">DAH-3</strain>
    </source>
</reference>
<evidence type="ECO:0000313" key="2">
    <source>
        <dbReference type="Proteomes" id="UP000186594"/>
    </source>
</evidence>
<sequence length="127" mass="14708">MTAASFHCRKPAQWQVQMQGRYNVYSSGTMTMYETVINGRRWITKEQLGGCIQKMHVPEDLYKQGRHLGLTGNRLWHFYWCGEILPARKRKRAVDLDRGIVEDNVQAGYLAPAQLPRRISSVPEMLN</sequence>
<dbReference type="EMBL" id="LXFE01003476">
    <property type="protein sequence ID" value="OLL22326.1"/>
    <property type="molecule type" value="Genomic_DNA"/>
</dbReference>
<accession>A0A1U7LI40</accession>
<keyword evidence="2" id="KW-1185">Reference proteome</keyword>
<name>A0A1U7LI40_NEOID</name>
<dbReference type="Proteomes" id="UP000186594">
    <property type="component" value="Unassembled WGS sequence"/>
</dbReference>